<keyword evidence="2" id="KW-1185">Reference proteome</keyword>
<proteinExistence type="predicted"/>
<gene>
    <name evidence="1" type="ORF">ACFPPC_13445</name>
</gene>
<dbReference type="RefSeq" id="WP_377008686.1">
    <property type="nucleotide sequence ID" value="NZ_JBHSLV010000021.1"/>
</dbReference>
<accession>A0ABW0HCI2</accession>
<reference evidence="2" key="1">
    <citation type="journal article" date="2019" name="Int. J. Syst. Evol. Microbiol.">
        <title>The Global Catalogue of Microorganisms (GCM) 10K type strain sequencing project: providing services to taxonomists for standard genome sequencing and annotation.</title>
        <authorList>
            <consortium name="The Broad Institute Genomics Platform"/>
            <consortium name="The Broad Institute Genome Sequencing Center for Infectious Disease"/>
            <person name="Wu L."/>
            <person name="Ma J."/>
        </authorList>
    </citation>
    <scope>NUCLEOTIDE SEQUENCE [LARGE SCALE GENOMIC DNA]</scope>
    <source>
        <strain evidence="2">CGMCC 1.16326</strain>
    </source>
</reference>
<evidence type="ECO:0000313" key="1">
    <source>
        <dbReference type="EMBL" id="MFC5393644.1"/>
    </source>
</evidence>
<name>A0ABW0HCI2_9HYPH</name>
<sequence length="69" mass="7164">MQAAGYQVVRAGQNTNATVPTEGFRAALRQESGKESFAIRGGCASGDLQGAVEGFFASSEITPWLSIGL</sequence>
<evidence type="ECO:0000313" key="2">
    <source>
        <dbReference type="Proteomes" id="UP001596104"/>
    </source>
</evidence>
<dbReference type="EMBL" id="JBHSLV010000021">
    <property type="protein sequence ID" value="MFC5393644.1"/>
    <property type="molecule type" value="Genomic_DNA"/>
</dbReference>
<protein>
    <submittedName>
        <fullName evidence="1">Uncharacterized protein</fullName>
    </submittedName>
</protein>
<organism evidence="1 2">
    <name type="scientific">Bosea vestrisii</name>
    <dbReference type="NCBI Taxonomy" id="151416"/>
    <lineage>
        <taxon>Bacteria</taxon>
        <taxon>Pseudomonadati</taxon>
        <taxon>Pseudomonadota</taxon>
        <taxon>Alphaproteobacteria</taxon>
        <taxon>Hyphomicrobiales</taxon>
        <taxon>Boseaceae</taxon>
        <taxon>Bosea</taxon>
    </lineage>
</organism>
<comment type="caution">
    <text evidence="1">The sequence shown here is derived from an EMBL/GenBank/DDBJ whole genome shotgun (WGS) entry which is preliminary data.</text>
</comment>
<dbReference type="Proteomes" id="UP001596104">
    <property type="component" value="Unassembled WGS sequence"/>
</dbReference>